<dbReference type="EMBL" id="ML213504">
    <property type="protein sequence ID" value="TFK55530.1"/>
    <property type="molecule type" value="Genomic_DNA"/>
</dbReference>
<evidence type="ECO:0008006" key="3">
    <source>
        <dbReference type="Google" id="ProtNLM"/>
    </source>
</evidence>
<name>A0A5C3NDY8_9AGAM</name>
<dbReference type="STRING" id="5364.A0A5C3NDY8"/>
<proteinExistence type="predicted"/>
<dbReference type="Proteomes" id="UP000305948">
    <property type="component" value="Unassembled WGS sequence"/>
</dbReference>
<dbReference type="InterPro" id="IPR032675">
    <property type="entry name" value="LRR_dom_sf"/>
</dbReference>
<sequence>MHRCLLIPELLSNIFEFQERKRELAILARTCRAFGDPALDVLWRDLSSLSTLIKATVPPHLWEDVSPRGLSEIVTLFFRGPPAPSDLNRFAYYASRVQTLGRSDVGRDGTCGEKIDPSVFHYLHQHRPTSAILPRLRRLVWNIVNANALSCINFFLGPNVRYVHLSLFAHHSQSDITATLDHIKEKCAALEEICMVDRTKSAVIAEARSQFMGSLASLRVISLTLGCRTLGYRAMVHLANLRHLEKLTLTIRALSPATVRDAHWNQLYPIPDAPFPQLRTLSVETAAMDFCFALLSLVQDSPVQTLHLDYDPYDSLPPPEYPTGGPTVGERTFQKLQFLDVSTPCLAVCTTLFKSLRLTAVEKLDVRIAVPAEDDLERFIAVVSRCFSSSSLTSLHVVQRSPFVGSSCHTSDIILPLLQFSKLTDMVLLPGGHIELDDDVAGDMARSWPELQCITIGAGDHAKRSRRISLAGLIPFAIHCDKLRYIRLGIDSAGILPPVNHAESTVPSNTSVNELWIGLCPLPHDKAQEVATFLGHLFPGLQLLHAYHSSECGQWSWRYGGGEVCPWAAVRKEILENH</sequence>
<keyword evidence="2" id="KW-1185">Reference proteome</keyword>
<evidence type="ECO:0000313" key="1">
    <source>
        <dbReference type="EMBL" id="TFK55530.1"/>
    </source>
</evidence>
<accession>A0A5C3NDY8</accession>
<dbReference type="AlphaFoldDB" id="A0A5C3NDY8"/>
<organism evidence="1 2">
    <name type="scientific">Heliocybe sulcata</name>
    <dbReference type="NCBI Taxonomy" id="5364"/>
    <lineage>
        <taxon>Eukaryota</taxon>
        <taxon>Fungi</taxon>
        <taxon>Dikarya</taxon>
        <taxon>Basidiomycota</taxon>
        <taxon>Agaricomycotina</taxon>
        <taxon>Agaricomycetes</taxon>
        <taxon>Gloeophyllales</taxon>
        <taxon>Gloeophyllaceae</taxon>
        <taxon>Heliocybe</taxon>
    </lineage>
</organism>
<dbReference type="SUPFAM" id="SSF52047">
    <property type="entry name" value="RNI-like"/>
    <property type="match status" value="1"/>
</dbReference>
<dbReference type="Gene3D" id="3.80.10.10">
    <property type="entry name" value="Ribonuclease Inhibitor"/>
    <property type="match status" value="1"/>
</dbReference>
<gene>
    <name evidence="1" type="ORF">OE88DRAFT_630514</name>
</gene>
<dbReference type="OrthoDB" id="3354475at2759"/>
<reference evidence="1 2" key="1">
    <citation type="journal article" date="2019" name="Nat. Ecol. Evol.">
        <title>Megaphylogeny resolves global patterns of mushroom evolution.</title>
        <authorList>
            <person name="Varga T."/>
            <person name="Krizsan K."/>
            <person name="Foldi C."/>
            <person name="Dima B."/>
            <person name="Sanchez-Garcia M."/>
            <person name="Sanchez-Ramirez S."/>
            <person name="Szollosi G.J."/>
            <person name="Szarkandi J.G."/>
            <person name="Papp V."/>
            <person name="Albert L."/>
            <person name="Andreopoulos W."/>
            <person name="Angelini C."/>
            <person name="Antonin V."/>
            <person name="Barry K.W."/>
            <person name="Bougher N.L."/>
            <person name="Buchanan P."/>
            <person name="Buyck B."/>
            <person name="Bense V."/>
            <person name="Catcheside P."/>
            <person name="Chovatia M."/>
            <person name="Cooper J."/>
            <person name="Damon W."/>
            <person name="Desjardin D."/>
            <person name="Finy P."/>
            <person name="Geml J."/>
            <person name="Haridas S."/>
            <person name="Hughes K."/>
            <person name="Justo A."/>
            <person name="Karasinski D."/>
            <person name="Kautmanova I."/>
            <person name="Kiss B."/>
            <person name="Kocsube S."/>
            <person name="Kotiranta H."/>
            <person name="LaButti K.M."/>
            <person name="Lechner B.E."/>
            <person name="Liimatainen K."/>
            <person name="Lipzen A."/>
            <person name="Lukacs Z."/>
            <person name="Mihaltcheva S."/>
            <person name="Morgado L.N."/>
            <person name="Niskanen T."/>
            <person name="Noordeloos M.E."/>
            <person name="Ohm R.A."/>
            <person name="Ortiz-Santana B."/>
            <person name="Ovrebo C."/>
            <person name="Racz N."/>
            <person name="Riley R."/>
            <person name="Savchenko A."/>
            <person name="Shiryaev A."/>
            <person name="Soop K."/>
            <person name="Spirin V."/>
            <person name="Szebenyi C."/>
            <person name="Tomsovsky M."/>
            <person name="Tulloss R.E."/>
            <person name="Uehling J."/>
            <person name="Grigoriev I.V."/>
            <person name="Vagvolgyi C."/>
            <person name="Papp T."/>
            <person name="Martin F.M."/>
            <person name="Miettinen O."/>
            <person name="Hibbett D.S."/>
            <person name="Nagy L.G."/>
        </authorList>
    </citation>
    <scope>NUCLEOTIDE SEQUENCE [LARGE SCALE GENOMIC DNA]</scope>
    <source>
        <strain evidence="1 2">OMC1185</strain>
    </source>
</reference>
<protein>
    <recommendedName>
        <fullName evidence="3">F-box domain-containing protein</fullName>
    </recommendedName>
</protein>
<evidence type="ECO:0000313" key="2">
    <source>
        <dbReference type="Proteomes" id="UP000305948"/>
    </source>
</evidence>